<name>A0A0F9B1N2_9ZZZZ</name>
<gene>
    <name evidence="1" type="ORF">LCGC14_2583620</name>
</gene>
<reference evidence="1" key="1">
    <citation type="journal article" date="2015" name="Nature">
        <title>Complex archaea that bridge the gap between prokaryotes and eukaryotes.</title>
        <authorList>
            <person name="Spang A."/>
            <person name="Saw J.H."/>
            <person name="Jorgensen S.L."/>
            <person name="Zaremba-Niedzwiedzka K."/>
            <person name="Martijn J."/>
            <person name="Lind A.E."/>
            <person name="van Eijk R."/>
            <person name="Schleper C."/>
            <person name="Guy L."/>
            <person name="Ettema T.J."/>
        </authorList>
    </citation>
    <scope>NUCLEOTIDE SEQUENCE</scope>
</reference>
<proteinExistence type="predicted"/>
<dbReference type="AlphaFoldDB" id="A0A0F9B1N2"/>
<evidence type="ECO:0000313" key="1">
    <source>
        <dbReference type="EMBL" id="KKL07677.1"/>
    </source>
</evidence>
<comment type="caution">
    <text evidence="1">The sequence shown here is derived from an EMBL/GenBank/DDBJ whole genome shotgun (WGS) entry which is preliminary data.</text>
</comment>
<organism evidence="1">
    <name type="scientific">marine sediment metagenome</name>
    <dbReference type="NCBI Taxonomy" id="412755"/>
    <lineage>
        <taxon>unclassified sequences</taxon>
        <taxon>metagenomes</taxon>
        <taxon>ecological metagenomes</taxon>
    </lineage>
</organism>
<sequence length="68" mass="7325">MPDLDPPSASVGLRYGMIIALAYPDYARAYAAATHRPEADRFQHEAMKEFIAAVPMMAGEEGADAALN</sequence>
<protein>
    <submittedName>
        <fullName evidence="1">Uncharacterized protein</fullName>
    </submittedName>
</protein>
<dbReference type="EMBL" id="LAZR01043190">
    <property type="protein sequence ID" value="KKL07677.1"/>
    <property type="molecule type" value="Genomic_DNA"/>
</dbReference>
<accession>A0A0F9B1N2</accession>